<dbReference type="Proteomes" id="UP001180020">
    <property type="component" value="Unassembled WGS sequence"/>
</dbReference>
<dbReference type="AlphaFoldDB" id="A0AAV9EF32"/>
<name>A0AAV9EF32_ACOCL</name>
<sequence length="123" mass="13510">MGRLLSGSRPYHDLPNVPSLTSGGLGWSLGLIRPRGGGYRTAQLRAVGYVQDGSQRSHRFWEPSSPLEEVCKETIGRFLELLKKEEDEAEAVGKPSWRHVIGVDVDPKSLDIASINAAELEVN</sequence>
<dbReference type="EMBL" id="JAUJYO010000007">
    <property type="protein sequence ID" value="KAK1311761.1"/>
    <property type="molecule type" value="Genomic_DNA"/>
</dbReference>
<comment type="caution">
    <text evidence="1">The sequence shown here is derived from an EMBL/GenBank/DDBJ whole genome shotgun (WGS) entry which is preliminary data.</text>
</comment>
<protein>
    <submittedName>
        <fullName evidence="1">Uncharacterized protein</fullName>
    </submittedName>
</protein>
<reference evidence="1" key="2">
    <citation type="submission" date="2023-06" db="EMBL/GenBank/DDBJ databases">
        <authorList>
            <person name="Ma L."/>
            <person name="Liu K.-W."/>
            <person name="Li Z."/>
            <person name="Hsiao Y.-Y."/>
            <person name="Qi Y."/>
            <person name="Fu T."/>
            <person name="Tang G."/>
            <person name="Zhang D."/>
            <person name="Sun W.-H."/>
            <person name="Liu D.-K."/>
            <person name="Li Y."/>
            <person name="Chen G.-Z."/>
            <person name="Liu X.-D."/>
            <person name="Liao X.-Y."/>
            <person name="Jiang Y.-T."/>
            <person name="Yu X."/>
            <person name="Hao Y."/>
            <person name="Huang J."/>
            <person name="Zhao X.-W."/>
            <person name="Ke S."/>
            <person name="Chen Y.-Y."/>
            <person name="Wu W.-L."/>
            <person name="Hsu J.-L."/>
            <person name="Lin Y.-F."/>
            <person name="Huang M.-D."/>
            <person name="Li C.-Y."/>
            <person name="Huang L."/>
            <person name="Wang Z.-W."/>
            <person name="Zhao X."/>
            <person name="Zhong W.-Y."/>
            <person name="Peng D.-H."/>
            <person name="Ahmad S."/>
            <person name="Lan S."/>
            <person name="Zhang J.-S."/>
            <person name="Tsai W.-C."/>
            <person name="Van De Peer Y."/>
            <person name="Liu Z.-J."/>
        </authorList>
    </citation>
    <scope>NUCLEOTIDE SEQUENCE</scope>
    <source>
        <strain evidence="1">CP</strain>
        <tissue evidence="1">Leaves</tissue>
    </source>
</reference>
<gene>
    <name evidence="1" type="ORF">QJS10_CPA07g00802</name>
</gene>
<evidence type="ECO:0000313" key="2">
    <source>
        <dbReference type="Proteomes" id="UP001180020"/>
    </source>
</evidence>
<keyword evidence="2" id="KW-1185">Reference proteome</keyword>
<organism evidence="1 2">
    <name type="scientific">Acorus calamus</name>
    <name type="common">Sweet flag</name>
    <dbReference type="NCBI Taxonomy" id="4465"/>
    <lineage>
        <taxon>Eukaryota</taxon>
        <taxon>Viridiplantae</taxon>
        <taxon>Streptophyta</taxon>
        <taxon>Embryophyta</taxon>
        <taxon>Tracheophyta</taxon>
        <taxon>Spermatophyta</taxon>
        <taxon>Magnoliopsida</taxon>
        <taxon>Liliopsida</taxon>
        <taxon>Acoraceae</taxon>
        <taxon>Acorus</taxon>
    </lineage>
</organism>
<reference evidence="1" key="1">
    <citation type="journal article" date="2023" name="Nat. Commun.">
        <title>Diploid and tetraploid genomes of Acorus and the evolution of monocots.</title>
        <authorList>
            <person name="Ma L."/>
            <person name="Liu K.W."/>
            <person name="Li Z."/>
            <person name="Hsiao Y.Y."/>
            <person name="Qi Y."/>
            <person name="Fu T."/>
            <person name="Tang G.D."/>
            <person name="Zhang D."/>
            <person name="Sun W.H."/>
            <person name="Liu D.K."/>
            <person name="Li Y."/>
            <person name="Chen G.Z."/>
            <person name="Liu X.D."/>
            <person name="Liao X.Y."/>
            <person name="Jiang Y.T."/>
            <person name="Yu X."/>
            <person name="Hao Y."/>
            <person name="Huang J."/>
            <person name="Zhao X.W."/>
            <person name="Ke S."/>
            <person name="Chen Y.Y."/>
            <person name="Wu W.L."/>
            <person name="Hsu J.L."/>
            <person name="Lin Y.F."/>
            <person name="Huang M.D."/>
            <person name="Li C.Y."/>
            <person name="Huang L."/>
            <person name="Wang Z.W."/>
            <person name="Zhao X."/>
            <person name="Zhong W.Y."/>
            <person name="Peng D.H."/>
            <person name="Ahmad S."/>
            <person name="Lan S."/>
            <person name="Zhang J.S."/>
            <person name="Tsai W.C."/>
            <person name="Van de Peer Y."/>
            <person name="Liu Z.J."/>
        </authorList>
    </citation>
    <scope>NUCLEOTIDE SEQUENCE</scope>
    <source>
        <strain evidence="1">CP</strain>
    </source>
</reference>
<evidence type="ECO:0000313" key="1">
    <source>
        <dbReference type="EMBL" id="KAK1311761.1"/>
    </source>
</evidence>
<proteinExistence type="predicted"/>
<accession>A0AAV9EF32</accession>